<organism evidence="1 2">
    <name type="scientific">Rhodovulum steppense</name>
    <dbReference type="NCBI Taxonomy" id="540251"/>
    <lineage>
        <taxon>Bacteria</taxon>
        <taxon>Pseudomonadati</taxon>
        <taxon>Pseudomonadota</taxon>
        <taxon>Alphaproteobacteria</taxon>
        <taxon>Rhodobacterales</taxon>
        <taxon>Paracoccaceae</taxon>
        <taxon>Rhodovulum</taxon>
    </lineage>
</organism>
<keyword evidence="2" id="KW-1185">Reference proteome</keyword>
<comment type="caution">
    <text evidence="1">The sequence shown here is derived from an EMBL/GenBank/DDBJ whole genome shotgun (WGS) entry which is preliminary data.</text>
</comment>
<reference evidence="1 2" key="1">
    <citation type="submission" date="2019-03" db="EMBL/GenBank/DDBJ databases">
        <title>Genomic Encyclopedia of Type Strains, Phase IV (KMG-IV): sequencing the most valuable type-strain genomes for metagenomic binning, comparative biology and taxonomic classification.</title>
        <authorList>
            <person name="Goeker M."/>
        </authorList>
    </citation>
    <scope>NUCLEOTIDE SEQUENCE [LARGE SCALE GENOMIC DNA]</scope>
    <source>
        <strain evidence="1 2">DSM 21153</strain>
    </source>
</reference>
<dbReference type="Proteomes" id="UP000295277">
    <property type="component" value="Unassembled WGS sequence"/>
</dbReference>
<proteinExistence type="predicted"/>
<evidence type="ECO:0000313" key="2">
    <source>
        <dbReference type="Proteomes" id="UP000295277"/>
    </source>
</evidence>
<gene>
    <name evidence="1" type="ORF">EV216_11281</name>
</gene>
<name>A0A4V2R4E9_9RHOB</name>
<dbReference type="EMBL" id="SLVM01000012">
    <property type="protein sequence ID" value="TCM84444.1"/>
    <property type="molecule type" value="Genomic_DNA"/>
</dbReference>
<dbReference type="AlphaFoldDB" id="A0A4V2R4E9"/>
<evidence type="ECO:0000313" key="1">
    <source>
        <dbReference type="EMBL" id="TCM84444.1"/>
    </source>
</evidence>
<accession>A0A4V2R4E9</accession>
<protein>
    <submittedName>
        <fullName evidence="1">Uncharacterized protein</fullName>
    </submittedName>
</protein>
<sequence length="451" mass="47727">MRSPAARLLTNPVTLDVEFSARAAAAAASIYAGGGSVIAAANAASTYAADASTTASTTASASASASAVAAADAAAYAAAADAAPVYAVWAALREDCAARADVPRLMAAPLWHAAERPFDGAWRSLRAKYPLDGDHPWAFWIDWYQRALDGTETRWDLLRKIALIDDAVWKAGPEAVAAEIARLQGGEGESRSREEAPDPAVLDAAAARTPNAEIVEVNPDTHLARAVPLSDIDRDFLQDARDRMTDAAGMFGDLARADNQYGGLKGEVEQLRSGLDRYRDRPQRLHDIALQVARRVDHKEALGECPEAAKDPLIADFKLELIGIAADFRQQDEKVREVALARTTERLIEVSPEAAVGLPAAAAVLAQAAEGELAEELVEDAAVAADPRADPTTRAHAIYRFASRCFRIGSLIYKTTRGALAEVAGISRDVAVIAGSSAAVVAVINLLLGLF</sequence>